<name>A0ABR3V0D3_9PEZI</name>
<dbReference type="Proteomes" id="UP001586593">
    <property type="component" value="Unassembled WGS sequence"/>
</dbReference>
<keyword evidence="3" id="KW-1185">Reference proteome</keyword>
<comment type="caution">
    <text evidence="2">The sequence shown here is derived from an EMBL/GenBank/DDBJ whole genome shotgun (WGS) entry which is preliminary data.</text>
</comment>
<accession>A0ABR3V0D3</accession>
<feature type="region of interest" description="Disordered" evidence="1">
    <location>
        <begin position="1"/>
        <end position="107"/>
    </location>
</feature>
<dbReference type="EMBL" id="JAZHXJ010003270">
    <property type="protein sequence ID" value="KAL1835283.1"/>
    <property type="molecule type" value="Genomic_DNA"/>
</dbReference>
<proteinExistence type="predicted"/>
<reference evidence="2 3" key="1">
    <citation type="journal article" date="2024" name="Commun. Biol.">
        <title>Comparative genomic analysis of thermophilic fungi reveals convergent evolutionary adaptations and gene losses.</title>
        <authorList>
            <person name="Steindorff A.S."/>
            <person name="Aguilar-Pontes M.V."/>
            <person name="Robinson A.J."/>
            <person name="Andreopoulos B."/>
            <person name="LaButti K."/>
            <person name="Kuo A."/>
            <person name="Mondo S."/>
            <person name="Riley R."/>
            <person name="Otillar R."/>
            <person name="Haridas S."/>
            <person name="Lipzen A."/>
            <person name="Grimwood J."/>
            <person name="Schmutz J."/>
            <person name="Clum A."/>
            <person name="Reid I.D."/>
            <person name="Moisan M.C."/>
            <person name="Butler G."/>
            <person name="Nguyen T.T.M."/>
            <person name="Dewar K."/>
            <person name="Conant G."/>
            <person name="Drula E."/>
            <person name="Henrissat B."/>
            <person name="Hansel C."/>
            <person name="Singer S."/>
            <person name="Hutchinson M.I."/>
            <person name="de Vries R.P."/>
            <person name="Natvig D.O."/>
            <person name="Powell A.J."/>
            <person name="Tsang A."/>
            <person name="Grigoriev I.V."/>
        </authorList>
    </citation>
    <scope>NUCLEOTIDE SEQUENCE [LARGE SCALE GENOMIC DNA]</scope>
    <source>
        <strain evidence="2 3">ATCC 24622</strain>
    </source>
</reference>
<sequence length="171" mass="18514">MREGVDDETGPPRENSREGAGQHGSLRINSRLREPFPPAPTRTSPRSRRGVPRGGRPDAYRVAISVPSTAQGHWHPPAKGKDSLLPSGKRSQATKKASLPGNIEPGAGHAALPDGFTLIILRDSDIAWPWPRDFSLPSRPPMGDEANVMLVLRPGIEVGAWIARTLFTRAP</sequence>
<gene>
    <name evidence="2" type="ORF">VTK73DRAFT_5837</name>
</gene>
<protein>
    <submittedName>
        <fullName evidence="2">Uncharacterized protein</fullName>
    </submittedName>
</protein>
<evidence type="ECO:0000313" key="2">
    <source>
        <dbReference type="EMBL" id="KAL1835283.1"/>
    </source>
</evidence>
<feature type="compositionally biased region" description="Basic and acidic residues" evidence="1">
    <location>
        <begin position="1"/>
        <end position="17"/>
    </location>
</feature>
<organism evidence="2 3">
    <name type="scientific">Phialemonium thermophilum</name>
    <dbReference type="NCBI Taxonomy" id="223376"/>
    <lineage>
        <taxon>Eukaryota</taxon>
        <taxon>Fungi</taxon>
        <taxon>Dikarya</taxon>
        <taxon>Ascomycota</taxon>
        <taxon>Pezizomycotina</taxon>
        <taxon>Sordariomycetes</taxon>
        <taxon>Sordariomycetidae</taxon>
        <taxon>Cephalothecales</taxon>
        <taxon>Cephalothecaceae</taxon>
        <taxon>Phialemonium</taxon>
    </lineage>
</organism>
<evidence type="ECO:0000313" key="3">
    <source>
        <dbReference type="Proteomes" id="UP001586593"/>
    </source>
</evidence>
<evidence type="ECO:0000256" key="1">
    <source>
        <dbReference type="SAM" id="MobiDB-lite"/>
    </source>
</evidence>